<keyword evidence="3" id="KW-1185">Reference proteome</keyword>
<accession>A0A5N5L2T1</accession>
<dbReference type="Proteomes" id="UP000327468">
    <property type="component" value="Chromosome 20"/>
</dbReference>
<evidence type="ECO:0000313" key="3">
    <source>
        <dbReference type="Proteomes" id="UP000327468"/>
    </source>
</evidence>
<evidence type="ECO:0000313" key="2">
    <source>
        <dbReference type="EMBL" id="KAB5537044.1"/>
    </source>
</evidence>
<sequence length="108" mass="12367">MRTPAAAIERLTTTSRMEVKWTHLGLIFFVMLSIIMTGCFLWQYHLPKLMPEEDLGKTLKSEKLCPRYPKPTPLEHPIPYLKAALEKVSISLLQINPPTNTILSYVTL</sequence>
<gene>
    <name evidence="2" type="ORF">PHYPO_G00114310</name>
</gene>
<keyword evidence="1" id="KW-1133">Transmembrane helix</keyword>
<dbReference type="EMBL" id="VFJC01000021">
    <property type="protein sequence ID" value="KAB5537044.1"/>
    <property type="molecule type" value="Genomic_DNA"/>
</dbReference>
<reference evidence="2 3" key="1">
    <citation type="submission" date="2019-06" db="EMBL/GenBank/DDBJ databases">
        <title>A chromosome-scale genome assembly of the striped catfish, Pangasianodon hypophthalmus.</title>
        <authorList>
            <person name="Wen M."/>
            <person name="Zahm M."/>
            <person name="Roques C."/>
            <person name="Cabau C."/>
            <person name="Klopp C."/>
            <person name="Donnadieu C."/>
            <person name="Jouanno E."/>
            <person name="Avarre J.-C."/>
            <person name="Campet M."/>
            <person name="Ha T.T.T."/>
            <person name="Dugue R."/>
            <person name="Lampietro C."/>
            <person name="Louis A."/>
            <person name="Herpin A."/>
            <person name="Echchiki A."/>
            <person name="Berthelot C."/>
            <person name="Parey E."/>
            <person name="Roest-Crollius H."/>
            <person name="Braasch I."/>
            <person name="Postlethwait J."/>
            <person name="Bobe J."/>
            <person name="Montfort J."/>
            <person name="Bouchez O."/>
            <person name="Begum T."/>
            <person name="Schartl M."/>
            <person name="Guiguen Y."/>
        </authorList>
    </citation>
    <scope>NUCLEOTIDE SEQUENCE [LARGE SCALE GENOMIC DNA]</scope>
    <source>
        <strain evidence="2 3">Indonesia</strain>
        <tissue evidence="2">Blood</tissue>
    </source>
</reference>
<protein>
    <submittedName>
        <fullName evidence="2">Uncharacterized protein</fullName>
    </submittedName>
</protein>
<evidence type="ECO:0000256" key="1">
    <source>
        <dbReference type="SAM" id="Phobius"/>
    </source>
</evidence>
<name>A0A5N5L2T1_PANHP</name>
<comment type="caution">
    <text evidence="2">The sequence shown here is derived from an EMBL/GenBank/DDBJ whole genome shotgun (WGS) entry which is preliminary data.</text>
</comment>
<keyword evidence="1" id="KW-0472">Membrane</keyword>
<keyword evidence="1" id="KW-0812">Transmembrane</keyword>
<feature type="transmembrane region" description="Helical" evidence="1">
    <location>
        <begin position="21"/>
        <end position="44"/>
    </location>
</feature>
<dbReference type="AlphaFoldDB" id="A0A5N5L2T1"/>
<proteinExistence type="predicted"/>
<organism evidence="2 3">
    <name type="scientific">Pangasianodon hypophthalmus</name>
    <name type="common">Striped catfish</name>
    <name type="synonym">Helicophagus hypophthalmus</name>
    <dbReference type="NCBI Taxonomy" id="310915"/>
    <lineage>
        <taxon>Eukaryota</taxon>
        <taxon>Metazoa</taxon>
        <taxon>Chordata</taxon>
        <taxon>Craniata</taxon>
        <taxon>Vertebrata</taxon>
        <taxon>Euteleostomi</taxon>
        <taxon>Actinopterygii</taxon>
        <taxon>Neopterygii</taxon>
        <taxon>Teleostei</taxon>
        <taxon>Ostariophysi</taxon>
        <taxon>Siluriformes</taxon>
        <taxon>Pangasiidae</taxon>
        <taxon>Pangasianodon</taxon>
    </lineage>
</organism>